<protein>
    <submittedName>
        <fullName evidence="2">Uncharacterized protein</fullName>
    </submittedName>
</protein>
<reference evidence="2 3" key="1">
    <citation type="journal article" date="2020" name="Nat. Food">
        <title>A phased Vanilla planifolia genome enables genetic improvement of flavour and production.</title>
        <authorList>
            <person name="Hasing T."/>
            <person name="Tang H."/>
            <person name="Brym M."/>
            <person name="Khazi F."/>
            <person name="Huang T."/>
            <person name="Chambers A.H."/>
        </authorList>
    </citation>
    <scope>NUCLEOTIDE SEQUENCE [LARGE SCALE GENOMIC DNA]</scope>
    <source>
        <tissue evidence="2">Leaf</tissue>
    </source>
</reference>
<comment type="caution">
    <text evidence="2">The sequence shown here is derived from an EMBL/GenBank/DDBJ whole genome shotgun (WGS) entry which is preliminary data.</text>
</comment>
<evidence type="ECO:0000313" key="2">
    <source>
        <dbReference type="EMBL" id="KAG0484272.1"/>
    </source>
</evidence>
<accession>A0A835RE60</accession>
<feature type="region of interest" description="Disordered" evidence="1">
    <location>
        <begin position="57"/>
        <end position="79"/>
    </location>
</feature>
<evidence type="ECO:0000313" key="3">
    <source>
        <dbReference type="Proteomes" id="UP000636800"/>
    </source>
</evidence>
<keyword evidence="3" id="KW-1185">Reference proteome</keyword>
<gene>
    <name evidence="2" type="ORF">HPP92_008351</name>
</gene>
<dbReference type="OrthoDB" id="329835at2759"/>
<name>A0A835RE60_VANPL</name>
<organism evidence="2 3">
    <name type="scientific">Vanilla planifolia</name>
    <name type="common">Vanilla</name>
    <dbReference type="NCBI Taxonomy" id="51239"/>
    <lineage>
        <taxon>Eukaryota</taxon>
        <taxon>Viridiplantae</taxon>
        <taxon>Streptophyta</taxon>
        <taxon>Embryophyta</taxon>
        <taxon>Tracheophyta</taxon>
        <taxon>Spermatophyta</taxon>
        <taxon>Magnoliopsida</taxon>
        <taxon>Liliopsida</taxon>
        <taxon>Asparagales</taxon>
        <taxon>Orchidaceae</taxon>
        <taxon>Vanilloideae</taxon>
        <taxon>Vanilleae</taxon>
        <taxon>Vanilla</taxon>
    </lineage>
</organism>
<dbReference type="Proteomes" id="UP000636800">
    <property type="component" value="Unassembled WGS sequence"/>
</dbReference>
<evidence type="ECO:0000256" key="1">
    <source>
        <dbReference type="SAM" id="MobiDB-lite"/>
    </source>
</evidence>
<sequence length="79" mass="8583">MASREFVQSFNNVKGSEIPKAVGKCDLNRKNSKATNILSEIQDGELKAALKALLDKANGSGPKRSNNSLDVSHNYKYDG</sequence>
<dbReference type="AlphaFoldDB" id="A0A835RE60"/>
<dbReference type="EMBL" id="JADCNL010000004">
    <property type="protein sequence ID" value="KAG0484272.1"/>
    <property type="molecule type" value="Genomic_DNA"/>
</dbReference>
<proteinExistence type="predicted"/>